<feature type="chain" id="PRO_5038482171" description="Endoglucanase" evidence="10">
    <location>
        <begin position="30"/>
        <end position="490"/>
    </location>
</feature>
<dbReference type="Gene3D" id="2.60.40.290">
    <property type="match status" value="1"/>
</dbReference>
<dbReference type="GO" id="GO:0030245">
    <property type="term" value="P:cellulose catabolic process"/>
    <property type="evidence" value="ECO:0007669"/>
    <property type="project" value="UniProtKB-KW"/>
</dbReference>
<keyword evidence="2 10" id="KW-0732">Signal</keyword>
<dbReference type="InterPro" id="IPR001547">
    <property type="entry name" value="Glyco_hydro_5"/>
</dbReference>
<evidence type="ECO:0000256" key="10">
    <source>
        <dbReference type="SAM" id="SignalP"/>
    </source>
</evidence>
<dbReference type="GO" id="GO:0030247">
    <property type="term" value="F:polysaccharide binding"/>
    <property type="evidence" value="ECO:0007669"/>
    <property type="project" value="UniProtKB-UniRule"/>
</dbReference>
<evidence type="ECO:0000313" key="13">
    <source>
        <dbReference type="Proteomes" id="UP000436138"/>
    </source>
</evidence>
<dbReference type="InterPro" id="IPR012291">
    <property type="entry name" value="CBM2_carb-bd_dom_sf"/>
</dbReference>
<dbReference type="EC" id="3.2.1.4" evidence="8"/>
<feature type="compositionally biased region" description="Pro residues" evidence="9">
    <location>
        <begin position="140"/>
        <end position="149"/>
    </location>
</feature>
<evidence type="ECO:0000256" key="9">
    <source>
        <dbReference type="SAM" id="MobiDB-lite"/>
    </source>
</evidence>
<organism evidence="12 13">
    <name type="scientific">Streptomyces broussonetiae</name>
    <dbReference type="NCBI Taxonomy" id="2686304"/>
    <lineage>
        <taxon>Bacteria</taxon>
        <taxon>Bacillati</taxon>
        <taxon>Actinomycetota</taxon>
        <taxon>Actinomycetes</taxon>
        <taxon>Kitasatosporales</taxon>
        <taxon>Streptomycetaceae</taxon>
        <taxon>Streptomyces</taxon>
    </lineage>
</organism>
<dbReference type="AlphaFoldDB" id="A0A6I6N8T5"/>
<evidence type="ECO:0000256" key="6">
    <source>
        <dbReference type="ARBA" id="ARBA00023295"/>
    </source>
</evidence>
<reference evidence="12 13" key="1">
    <citation type="submission" date="2019-12" db="EMBL/GenBank/DDBJ databases">
        <title>Streptomyces sp. strain T44 isolated from rhizosphere soil of Broussonetia papyrifera.</title>
        <authorList>
            <person name="Mo P."/>
        </authorList>
    </citation>
    <scope>NUCLEOTIDE SEQUENCE [LARGE SCALE GENOMIC DNA]</scope>
    <source>
        <strain evidence="12 13">T44</strain>
    </source>
</reference>
<dbReference type="GO" id="GO:0008810">
    <property type="term" value="F:cellulase activity"/>
    <property type="evidence" value="ECO:0007669"/>
    <property type="project" value="UniProtKB-EC"/>
</dbReference>
<dbReference type="Proteomes" id="UP000436138">
    <property type="component" value="Chromosome"/>
</dbReference>
<dbReference type="PROSITE" id="PS51173">
    <property type="entry name" value="CBM2"/>
    <property type="match status" value="1"/>
</dbReference>
<dbReference type="InterPro" id="IPR001919">
    <property type="entry name" value="CBD2"/>
</dbReference>
<dbReference type="RefSeq" id="WP_158926597.1">
    <property type="nucleotide sequence ID" value="NZ_CP047020.1"/>
</dbReference>
<proteinExistence type="inferred from homology"/>
<dbReference type="SUPFAM" id="SSF51445">
    <property type="entry name" value="(Trans)glycosidases"/>
    <property type="match status" value="1"/>
</dbReference>
<evidence type="ECO:0000259" key="11">
    <source>
        <dbReference type="PROSITE" id="PS51173"/>
    </source>
</evidence>
<feature type="region of interest" description="Disordered" evidence="9">
    <location>
        <begin position="137"/>
        <end position="158"/>
    </location>
</feature>
<dbReference type="InterPro" id="IPR008965">
    <property type="entry name" value="CBM2/CBM3_carb-bd_dom_sf"/>
</dbReference>
<keyword evidence="4 8" id="KW-0136">Cellulose degradation</keyword>
<evidence type="ECO:0000313" key="12">
    <source>
        <dbReference type="EMBL" id="QHA07782.1"/>
    </source>
</evidence>
<keyword evidence="6 8" id="KW-0326">Glycosidase</keyword>
<dbReference type="Gene3D" id="3.20.20.80">
    <property type="entry name" value="Glycosidases"/>
    <property type="match status" value="1"/>
</dbReference>
<feature type="domain" description="CBM2" evidence="11">
    <location>
        <begin position="29"/>
        <end position="138"/>
    </location>
</feature>
<keyword evidence="3 8" id="KW-0378">Hydrolase</keyword>
<gene>
    <name evidence="12" type="ORF">GQF42_34735</name>
</gene>
<keyword evidence="13" id="KW-1185">Reference proteome</keyword>
<keyword evidence="7 8" id="KW-0624">Polysaccharide degradation</keyword>
<accession>A0A6I6N8T5</accession>
<evidence type="ECO:0000256" key="3">
    <source>
        <dbReference type="ARBA" id="ARBA00022801"/>
    </source>
</evidence>
<dbReference type="SUPFAM" id="SSF49384">
    <property type="entry name" value="Carbohydrate-binding domain"/>
    <property type="match status" value="1"/>
</dbReference>
<dbReference type="Pfam" id="PF00553">
    <property type="entry name" value="CBM_2"/>
    <property type="match status" value="1"/>
</dbReference>
<evidence type="ECO:0000256" key="4">
    <source>
        <dbReference type="ARBA" id="ARBA00023001"/>
    </source>
</evidence>
<sequence length="490" mass="51383">MRHPPRSVLLSTAGAGALIAGALVPVVSAQGATPACTVEYSVTNQWAGGFQGSVTITNNASALSSWRLAFDFADGQQVTRGWNATWSQSGATVTAANESYNGSLGSGARVTTNFLGSWAGSNAAPTAFTLNGTTCALDGEPPPTPPASPPSSGTAPALHVSGTGLVDASGTAHRLLGVNRSGGEFMCVQGHGIWDGPVDDTAIQAIADWKADAVRIPLNEECWLGLSGIKPEYGGAAYISAVKDLVTRVEAHGLTPVLDLHWSYGQYTGNSAGCSDIHATCQKPMPDAQYSPSFWASVANTFKDDPAPVFDLFNEPYPDRATTDPADAWRCWRDGGTCPGISYEVAGMQDLVDSVRGTGSRNVIMVGGLAYANDLSRWTAYKPTAPAGNLAASYHGYNFNACASESCWNSTLAPVADQVPLIAGEIGENTCAHGFVDQAMKWFDAHNLSYLGWTWNTWDCSSGPSLISAYDGTPTAYGTGLRDHLRALNP</sequence>
<protein>
    <recommendedName>
        <fullName evidence="8">Endoglucanase</fullName>
        <ecNumber evidence="8">3.2.1.4</ecNumber>
    </recommendedName>
</protein>
<name>A0A6I6N8T5_9ACTN</name>
<dbReference type="PANTHER" id="PTHR34142">
    <property type="entry name" value="ENDO-BETA-1,4-GLUCANASE A"/>
    <property type="match status" value="1"/>
</dbReference>
<comment type="catalytic activity">
    <reaction evidence="1 8">
        <text>Endohydrolysis of (1-&gt;4)-beta-D-glucosidic linkages in cellulose, lichenin and cereal beta-D-glucans.</text>
        <dbReference type="EC" id="3.2.1.4"/>
    </reaction>
</comment>
<evidence type="ECO:0000256" key="7">
    <source>
        <dbReference type="ARBA" id="ARBA00023326"/>
    </source>
</evidence>
<evidence type="ECO:0000256" key="2">
    <source>
        <dbReference type="ARBA" id="ARBA00022729"/>
    </source>
</evidence>
<dbReference type="Pfam" id="PF00150">
    <property type="entry name" value="Cellulase"/>
    <property type="match status" value="1"/>
</dbReference>
<dbReference type="PANTHER" id="PTHR34142:SF1">
    <property type="entry name" value="GLYCOSIDE HYDROLASE FAMILY 5 DOMAIN-CONTAINING PROTEIN"/>
    <property type="match status" value="1"/>
</dbReference>
<keyword evidence="5 8" id="KW-0119">Carbohydrate metabolism</keyword>
<dbReference type="InterPro" id="IPR017853">
    <property type="entry name" value="GH"/>
</dbReference>
<dbReference type="KEGG" id="sbro:GQF42_34735"/>
<comment type="similarity">
    <text evidence="8">Belongs to the glycosyl hydrolase 5 (cellulase A) family.</text>
</comment>
<dbReference type="SMART" id="SM00637">
    <property type="entry name" value="CBD_II"/>
    <property type="match status" value="1"/>
</dbReference>
<evidence type="ECO:0000256" key="8">
    <source>
        <dbReference type="RuleBase" id="RU361153"/>
    </source>
</evidence>
<evidence type="ECO:0000256" key="1">
    <source>
        <dbReference type="ARBA" id="ARBA00000966"/>
    </source>
</evidence>
<dbReference type="EMBL" id="CP047020">
    <property type="protein sequence ID" value="QHA07782.1"/>
    <property type="molecule type" value="Genomic_DNA"/>
</dbReference>
<feature type="signal peptide" evidence="10">
    <location>
        <begin position="1"/>
        <end position="29"/>
    </location>
</feature>
<evidence type="ECO:0000256" key="5">
    <source>
        <dbReference type="ARBA" id="ARBA00023277"/>
    </source>
</evidence>